<keyword evidence="7 9" id="KW-0472">Membrane</keyword>
<reference evidence="11" key="1">
    <citation type="submission" date="2006-10" db="EMBL/GenBank/DDBJ databases">
        <title>The complete sequences and gene organization of the mitochondrial genomes of the heterodont bivalves Loripes lacteus and Lucinella divaricata.</title>
        <authorList>
            <person name="Dreyer H."/>
            <person name="Steiner G."/>
            <person name="Satler M."/>
        </authorList>
    </citation>
    <scope>NUCLEOTIDE SEQUENCE</scope>
</reference>
<evidence type="ECO:0000256" key="7">
    <source>
        <dbReference type="ARBA" id="ARBA00023136"/>
    </source>
</evidence>
<evidence type="ECO:0000256" key="5">
    <source>
        <dbReference type="ARBA" id="ARBA00022692"/>
    </source>
</evidence>
<evidence type="ECO:0000256" key="9">
    <source>
        <dbReference type="RuleBase" id="RU003640"/>
    </source>
</evidence>
<evidence type="ECO:0000313" key="11">
    <source>
        <dbReference type="EMBL" id="ABJ55675.1"/>
    </source>
</evidence>
<dbReference type="Pfam" id="PF00507">
    <property type="entry name" value="Oxidored_q4"/>
    <property type="match status" value="1"/>
</dbReference>
<dbReference type="PANTHER" id="PTHR11058:SF9">
    <property type="entry name" value="NADH-UBIQUINONE OXIDOREDUCTASE CHAIN 3"/>
    <property type="match status" value="1"/>
</dbReference>
<feature type="signal peptide" evidence="10">
    <location>
        <begin position="1"/>
        <end position="31"/>
    </location>
</feature>
<keyword evidence="9" id="KW-0520">NAD</keyword>
<dbReference type="PANTHER" id="PTHR11058">
    <property type="entry name" value="NADH-UBIQUINONE OXIDOREDUCTASE CHAIN 3"/>
    <property type="match status" value="1"/>
</dbReference>
<keyword evidence="5 9" id="KW-0812">Transmembrane</keyword>
<keyword evidence="6 9" id="KW-1133">Transmembrane helix</keyword>
<dbReference type="GO" id="GO:0030964">
    <property type="term" value="C:NADH dehydrogenase complex"/>
    <property type="evidence" value="ECO:0007669"/>
    <property type="project" value="TreeGrafter"/>
</dbReference>
<dbReference type="EMBL" id="EF043341">
    <property type="protein sequence ID" value="ABJ55675.1"/>
    <property type="molecule type" value="Genomic_DNA"/>
</dbReference>
<dbReference type="InterPro" id="IPR038430">
    <property type="entry name" value="NDAH_ubi_oxred_su3_sf"/>
</dbReference>
<dbReference type="CTD" id="4537"/>
<evidence type="ECO:0000256" key="2">
    <source>
        <dbReference type="ARBA" id="ARBA00008472"/>
    </source>
</evidence>
<keyword evidence="9 11" id="KW-0496">Mitochondrion</keyword>
<dbReference type="GeneID" id="8457708"/>
<geneLocation type="mitochondrion" evidence="11"/>
<accession>C9V3M0</accession>
<comment type="subcellular location">
    <subcellularLocation>
        <location evidence="1">Membrane</location>
    </subcellularLocation>
    <subcellularLocation>
        <location evidence="9">Mitochondrion membrane</location>
        <topology evidence="9">Multi-pass membrane protein</topology>
    </subcellularLocation>
</comment>
<keyword evidence="9" id="KW-0679">Respiratory chain</keyword>
<keyword evidence="9" id="KW-0830">Ubiquinone</keyword>
<evidence type="ECO:0000256" key="10">
    <source>
        <dbReference type="SAM" id="SignalP"/>
    </source>
</evidence>
<evidence type="ECO:0000256" key="1">
    <source>
        <dbReference type="ARBA" id="ARBA00004370"/>
    </source>
</evidence>
<evidence type="ECO:0000256" key="3">
    <source>
        <dbReference type="ARBA" id="ARBA00021007"/>
    </source>
</evidence>
<evidence type="ECO:0000256" key="8">
    <source>
        <dbReference type="ARBA" id="ARBA00049551"/>
    </source>
</evidence>
<sequence length="115" mass="12892">MISSLLGFAFCVVLCLILLALSMIISKGVLSDREKGSSYECGFEPMGPTRVPFSLRFFLVAVIFLVFDLEVVLLFPCVLLSGNVWLLSLMLWLFLFLIGLGLGYEWSEGSLDWKE</sequence>
<keyword evidence="9" id="KW-1278">Translocase</keyword>
<evidence type="ECO:0000256" key="4">
    <source>
        <dbReference type="ARBA" id="ARBA00022448"/>
    </source>
</evidence>
<dbReference type="EC" id="7.1.1.2" evidence="9"/>
<dbReference type="GO" id="GO:0031966">
    <property type="term" value="C:mitochondrial membrane"/>
    <property type="evidence" value="ECO:0007669"/>
    <property type="project" value="UniProtKB-SubCell"/>
</dbReference>
<feature type="transmembrane region" description="Helical" evidence="9">
    <location>
        <begin position="55"/>
        <end position="77"/>
    </location>
</feature>
<dbReference type="AlphaFoldDB" id="C9V3M0"/>
<keyword evidence="4 9" id="KW-0813">Transport</keyword>
<dbReference type="Gene3D" id="1.20.58.1610">
    <property type="entry name" value="NADH:ubiquinone/plastoquinone oxidoreductase, chain 3"/>
    <property type="match status" value="1"/>
</dbReference>
<dbReference type="RefSeq" id="YP_003208150.1">
    <property type="nucleotide sequence ID" value="NC_013271.1"/>
</dbReference>
<dbReference type="GO" id="GO:0008137">
    <property type="term" value="F:NADH dehydrogenase (ubiquinone) activity"/>
    <property type="evidence" value="ECO:0007669"/>
    <property type="project" value="UniProtKB-UniRule"/>
</dbReference>
<gene>
    <name evidence="11" type="primary">ND3</name>
</gene>
<organism evidence="11">
    <name type="scientific">Loripes lacteus</name>
    <dbReference type="NCBI Taxonomy" id="406538"/>
    <lineage>
        <taxon>Eukaryota</taxon>
        <taxon>Metazoa</taxon>
        <taxon>Spiralia</taxon>
        <taxon>Lophotrochozoa</taxon>
        <taxon>Mollusca</taxon>
        <taxon>Bivalvia</taxon>
        <taxon>Autobranchia</taxon>
        <taxon>Heteroconchia</taxon>
        <taxon>Euheterodonta</taxon>
        <taxon>Imparidentia</taxon>
        <taxon>Lucinida</taxon>
        <taxon>Lucinoidea</taxon>
        <taxon>Lucinidae</taxon>
        <taxon>Loripes</taxon>
    </lineage>
</organism>
<name>C9V3M0_9BIVA</name>
<comment type="similarity">
    <text evidence="2 9">Belongs to the complex I subunit 3 family.</text>
</comment>
<comment type="catalytic activity">
    <reaction evidence="8 9">
        <text>a ubiquinone + NADH + 5 H(+)(in) = a ubiquinol + NAD(+) + 4 H(+)(out)</text>
        <dbReference type="Rhea" id="RHEA:29091"/>
        <dbReference type="Rhea" id="RHEA-COMP:9565"/>
        <dbReference type="Rhea" id="RHEA-COMP:9566"/>
        <dbReference type="ChEBI" id="CHEBI:15378"/>
        <dbReference type="ChEBI" id="CHEBI:16389"/>
        <dbReference type="ChEBI" id="CHEBI:17976"/>
        <dbReference type="ChEBI" id="CHEBI:57540"/>
        <dbReference type="ChEBI" id="CHEBI:57945"/>
        <dbReference type="EC" id="7.1.1.2"/>
    </reaction>
</comment>
<protein>
    <recommendedName>
        <fullName evidence="3 9">NADH-ubiquinone oxidoreductase chain 3</fullName>
        <ecNumber evidence="9">7.1.1.2</ecNumber>
    </recommendedName>
</protein>
<feature type="chain" id="PRO_5003001877" description="NADH-ubiquinone oxidoreductase chain 3" evidence="10">
    <location>
        <begin position="32"/>
        <end position="115"/>
    </location>
</feature>
<proteinExistence type="inferred from homology"/>
<keyword evidence="10" id="KW-0732">Signal</keyword>
<keyword evidence="9" id="KW-0249">Electron transport</keyword>
<comment type="function">
    <text evidence="9">Core subunit of the mitochondrial membrane respiratory chain NADH dehydrogenase (Complex I) which catalyzes electron transfer from NADH through the respiratory chain, using ubiquinone as an electron acceptor. Essential for the catalytic activity of complex I.</text>
</comment>
<evidence type="ECO:0000256" key="6">
    <source>
        <dbReference type="ARBA" id="ARBA00022989"/>
    </source>
</evidence>
<dbReference type="InterPro" id="IPR000440">
    <property type="entry name" value="NADH_UbQ/plastoQ_OxRdtase_su3"/>
</dbReference>
<feature type="transmembrane region" description="Helical" evidence="9">
    <location>
        <begin position="84"/>
        <end position="104"/>
    </location>
</feature>